<dbReference type="InterPro" id="IPR013325">
    <property type="entry name" value="RNA_pol_sigma_r2"/>
</dbReference>
<dbReference type="Pfam" id="PF04542">
    <property type="entry name" value="Sigma70_r2"/>
    <property type="match status" value="1"/>
</dbReference>
<dbReference type="InterPro" id="IPR013324">
    <property type="entry name" value="RNA_pol_sigma_r3/r4-like"/>
</dbReference>
<reference evidence="9 10" key="1">
    <citation type="journal article" date="2016" name="Int. J. Syst. Evol. Microbiol.">
        <title>Pyruvatibacter mobilis gen. nov., sp. nov., a marine bacterium from the culture broth of Picochlorum sp. 122.</title>
        <authorList>
            <person name="Wang G."/>
            <person name="Tang M."/>
            <person name="Wu H."/>
            <person name="Dai S."/>
            <person name="Li T."/>
            <person name="Chen C."/>
            <person name="He H."/>
            <person name="Fan J."/>
            <person name="Xiang W."/>
            <person name="Li X."/>
        </authorList>
    </citation>
    <scope>NUCLEOTIDE SEQUENCE [LARGE SCALE GENOMIC DNA]</scope>
    <source>
        <strain evidence="9 10">GYP-11</strain>
    </source>
</reference>
<keyword evidence="4 6" id="KW-0238">DNA-binding</keyword>
<dbReference type="OrthoDB" id="9780326at2"/>
<dbReference type="AlphaFoldDB" id="A0A845QAV5"/>
<dbReference type="PANTHER" id="PTHR43133:SF51">
    <property type="entry name" value="RNA POLYMERASE SIGMA FACTOR"/>
    <property type="match status" value="1"/>
</dbReference>
<evidence type="ECO:0000256" key="6">
    <source>
        <dbReference type="RuleBase" id="RU000716"/>
    </source>
</evidence>
<dbReference type="GO" id="GO:0003677">
    <property type="term" value="F:DNA binding"/>
    <property type="evidence" value="ECO:0007669"/>
    <property type="project" value="UniProtKB-KW"/>
</dbReference>
<dbReference type="PROSITE" id="PS01063">
    <property type="entry name" value="SIGMA70_ECF"/>
    <property type="match status" value="1"/>
</dbReference>
<keyword evidence="2 6" id="KW-0805">Transcription regulation</keyword>
<dbReference type="GO" id="GO:0006352">
    <property type="term" value="P:DNA-templated transcription initiation"/>
    <property type="evidence" value="ECO:0007669"/>
    <property type="project" value="InterPro"/>
</dbReference>
<evidence type="ECO:0000256" key="2">
    <source>
        <dbReference type="ARBA" id="ARBA00023015"/>
    </source>
</evidence>
<keyword evidence="3 6" id="KW-0731">Sigma factor</keyword>
<evidence type="ECO:0000256" key="5">
    <source>
        <dbReference type="ARBA" id="ARBA00023163"/>
    </source>
</evidence>
<gene>
    <name evidence="9" type="ORF">GTQ45_05600</name>
</gene>
<keyword evidence="10" id="KW-1185">Reference proteome</keyword>
<evidence type="ECO:0000313" key="9">
    <source>
        <dbReference type="EMBL" id="NBG95201.1"/>
    </source>
</evidence>
<dbReference type="GeneID" id="300656118"/>
<evidence type="ECO:0000256" key="4">
    <source>
        <dbReference type="ARBA" id="ARBA00023125"/>
    </source>
</evidence>
<evidence type="ECO:0000256" key="1">
    <source>
        <dbReference type="ARBA" id="ARBA00010641"/>
    </source>
</evidence>
<comment type="caution">
    <text evidence="9">The sequence shown here is derived from an EMBL/GenBank/DDBJ whole genome shotgun (WGS) entry which is preliminary data.</text>
</comment>
<dbReference type="Proteomes" id="UP000470384">
    <property type="component" value="Unassembled WGS sequence"/>
</dbReference>
<dbReference type="SUPFAM" id="SSF88659">
    <property type="entry name" value="Sigma3 and sigma4 domains of RNA polymerase sigma factors"/>
    <property type="match status" value="1"/>
</dbReference>
<evidence type="ECO:0000256" key="3">
    <source>
        <dbReference type="ARBA" id="ARBA00023082"/>
    </source>
</evidence>
<dbReference type="InterPro" id="IPR013249">
    <property type="entry name" value="RNA_pol_sigma70_r4_t2"/>
</dbReference>
<dbReference type="RefSeq" id="WP_160587186.1">
    <property type="nucleotide sequence ID" value="NZ_BMHN01000001.1"/>
</dbReference>
<evidence type="ECO:0000313" key="10">
    <source>
        <dbReference type="Proteomes" id="UP000470384"/>
    </source>
</evidence>
<evidence type="ECO:0000259" key="7">
    <source>
        <dbReference type="Pfam" id="PF04542"/>
    </source>
</evidence>
<dbReference type="NCBIfam" id="TIGR02937">
    <property type="entry name" value="sigma70-ECF"/>
    <property type="match status" value="1"/>
</dbReference>
<dbReference type="InterPro" id="IPR014284">
    <property type="entry name" value="RNA_pol_sigma-70_dom"/>
</dbReference>
<dbReference type="PANTHER" id="PTHR43133">
    <property type="entry name" value="RNA POLYMERASE ECF-TYPE SIGMA FACTO"/>
    <property type="match status" value="1"/>
</dbReference>
<dbReference type="InterPro" id="IPR000838">
    <property type="entry name" value="RNA_pol_sigma70_ECF_CS"/>
</dbReference>
<organism evidence="9 10">
    <name type="scientific">Pyruvatibacter mobilis</name>
    <dbReference type="NCBI Taxonomy" id="1712261"/>
    <lineage>
        <taxon>Bacteria</taxon>
        <taxon>Pseudomonadati</taxon>
        <taxon>Pseudomonadota</taxon>
        <taxon>Alphaproteobacteria</taxon>
        <taxon>Hyphomicrobiales</taxon>
        <taxon>Parvibaculaceae</taxon>
        <taxon>Pyruvatibacter</taxon>
    </lineage>
</organism>
<dbReference type="Gene3D" id="1.10.10.10">
    <property type="entry name" value="Winged helix-like DNA-binding domain superfamily/Winged helix DNA-binding domain"/>
    <property type="match status" value="1"/>
</dbReference>
<sequence length="228" mass="25401">MPGPTAAHPIDYAALDDAGLVARAALRDARAVREITTRYNQRLFRTAWSVLRDQADAEEVVQEAYLKAFRGLDGFAGQSSLSTWLVRIVLNAAVDRGRRKERRRTDLLEQDVAVLDAYRRRHSPADATPEDALMRKQLADSLKSAIAQLADDYSSVVVLRDIEGMSVRETAEVLGVSEDVVKTRLSRARRQLRRILLPEIGGLFQETLPFAGADCERMTARVLAALEL</sequence>
<dbReference type="InterPro" id="IPR036388">
    <property type="entry name" value="WH-like_DNA-bd_sf"/>
</dbReference>
<dbReference type="GO" id="GO:0016987">
    <property type="term" value="F:sigma factor activity"/>
    <property type="evidence" value="ECO:0007669"/>
    <property type="project" value="UniProtKB-KW"/>
</dbReference>
<dbReference type="SUPFAM" id="SSF88946">
    <property type="entry name" value="Sigma2 domain of RNA polymerase sigma factors"/>
    <property type="match status" value="1"/>
</dbReference>
<proteinExistence type="inferred from homology"/>
<dbReference type="Pfam" id="PF08281">
    <property type="entry name" value="Sigma70_r4_2"/>
    <property type="match status" value="1"/>
</dbReference>
<protein>
    <recommendedName>
        <fullName evidence="6">RNA polymerase sigma factor</fullName>
    </recommendedName>
</protein>
<dbReference type="InterPro" id="IPR007627">
    <property type="entry name" value="RNA_pol_sigma70_r2"/>
</dbReference>
<feature type="domain" description="RNA polymerase sigma-70 region 2" evidence="7">
    <location>
        <begin position="37"/>
        <end position="102"/>
    </location>
</feature>
<dbReference type="EMBL" id="WXYQ01000004">
    <property type="protein sequence ID" value="NBG95201.1"/>
    <property type="molecule type" value="Genomic_DNA"/>
</dbReference>
<comment type="similarity">
    <text evidence="1 6">Belongs to the sigma-70 factor family. ECF subfamily.</text>
</comment>
<dbReference type="CDD" id="cd06171">
    <property type="entry name" value="Sigma70_r4"/>
    <property type="match status" value="1"/>
</dbReference>
<feature type="domain" description="RNA polymerase sigma factor 70 region 4 type 2" evidence="8">
    <location>
        <begin position="141"/>
        <end position="192"/>
    </location>
</feature>
<dbReference type="Gene3D" id="1.10.1740.10">
    <property type="match status" value="1"/>
</dbReference>
<name>A0A845QAV5_9HYPH</name>
<evidence type="ECO:0000259" key="8">
    <source>
        <dbReference type="Pfam" id="PF08281"/>
    </source>
</evidence>
<dbReference type="NCBIfam" id="NF008888">
    <property type="entry name" value="PRK11922.1"/>
    <property type="match status" value="1"/>
</dbReference>
<accession>A0A845QAV5</accession>
<dbReference type="InterPro" id="IPR039425">
    <property type="entry name" value="RNA_pol_sigma-70-like"/>
</dbReference>
<keyword evidence="5 6" id="KW-0804">Transcription</keyword>